<dbReference type="GO" id="GO:0005351">
    <property type="term" value="F:carbohydrate:proton symporter activity"/>
    <property type="evidence" value="ECO:0007669"/>
    <property type="project" value="TreeGrafter"/>
</dbReference>
<keyword evidence="5 8" id="KW-1133">Transmembrane helix</keyword>
<dbReference type="NCBIfam" id="TIGR00879">
    <property type="entry name" value="SP"/>
    <property type="match status" value="1"/>
</dbReference>
<dbReference type="RefSeq" id="XP_056494609.1">
    <property type="nucleotide sequence ID" value="XM_056626027.1"/>
</dbReference>
<dbReference type="PRINTS" id="PR00171">
    <property type="entry name" value="SUGRTRNSPORT"/>
</dbReference>
<feature type="domain" description="Major facilitator superfamily (MFS) profile" evidence="9">
    <location>
        <begin position="21"/>
        <end position="485"/>
    </location>
</feature>
<reference evidence="10" key="2">
    <citation type="journal article" date="2023" name="IMA Fungus">
        <title>Comparative genomic study of the Penicillium genus elucidates a diverse pangenome and 15 lateral gene transfer events.</title>
        <authorList>
            <person name="Petersen C."/>
            <person name="Sorensen T."/>
            <person name="Nielsen M.R."/>
            <person name="Sondergaard T.E."/>
            <person name="Sorensen J.L."/>
            <person name="Fitzpatrick D.A."/>
            <person name="Frisvad J.C."/>
            <person name="Nielsen K.L."/>
        </authorList>
    </citation>
    <scope>NUCLEOTIDE SEQUENCE</scope>
    <source>
        <strain evidence="10">IBT 29677</strain>
    </source>
</reference>
<protein>
    <submittedName>
        <fullName evidence="10">High-affinity glucose transporter</fullName>
    </submittedName>
</protein>
<evidence type="ECO:0000256" key="2">
    <source>
        <dbReference type="ARBA" id="ARBA00010992"/>
    </source>
</evidence>
<feature type="transmembrane region" description="Helical" evidence="8">
    <location>
        <begin position="129"/>
        <end position="146"/>
    </location>
</feature>
<dbReference type="PANTHER" id="PTHR48022">
    <property type="entry name" value="PLASTIDIC GLUCOSE TRANSPORTER 4"/>
    <property type="match status" value="1"/>
</dbReference>
<evidence type="ECO:0000256" key="7">
    <source>
        <dbReference type="RuleBase" id="RU003346"/>
    </source>
</evidence>
<feature type="transmembrane region" description="Helical" evidence="8">
    <location>
        <begin position="362"/>
        <end position="380"/>
    </location>
</feature>
<reference evidence="10" key="1">
    <citation type="submission" date="2022-12" db="EMBL/GenBank/DDBJ databases">
        <authorList>
            <person name="Petersen C."/>
        </authorList>
    </citation>
    <scope>NUCLEOTIDE SEQUENCE</scope>
    <source>
        <strain evidence="10">IBT 29677</strain>
    </source>
</reference>
<comment type="subcellular location">
    <subcellularLocation>
        <location evidence="1">Membrane</location>
        <topology evidence="1">Multi-pass membrane protein</topology>
    </subcellularLocation>
</comment>
<evidence type="ECO:0000256" key="6">
    <source>
        <dbReference type="ARBA" id="ARBA00023136"/>
    </source>
</evidence>
<comment type="similarity">
    <text evidence="2 7">Belongs to the major facilitator superfamily. Sugar transporter (TC 2.A.1.1) family.</text>
</comment>
<feature type="transmembrane region" description="Helical" evidence="8">
    <location>
        <begin position="336"/>
        <end position="353"/>
    </location>
</feature>
<keyword evidence="6 8" id="KW-0472">Membrane</keyword>
<organism evidence="10 11">
    <name type="scientific">Penicillium cosmopolitanum</name>
    <dbReference type="NCBI Taxonomy" id="1131564"/>
    <lineage>
        <taxon>Eukaryota</taxon>
        <taxon>Fungi</taxon>
        <taxon>Dikarya</taxon>
        <taxon>Ascomycota</taxon>
        <taxon>Pezizomycotina</taxon>
        <taxon>Eurotiomycetes</taxon>
        <taxon>Eurotiomycetidae</taxon>
        <taxon>Eurotiales</taxon>
        <taxon>Aspergillaceae</taxon>
        <taxon>Penicillium</taxon>
    </lineage>
</organism>
<dbReference type="Proteomes" id="UP001147747">
    <property type="component" value="Unassembled WGS sequence"/>
</dbReference>
<sequence>MLATLKVTSLYQDLNWRLVLIGFTASLGAMGFGFDNGWWGGALGLSEFQHKYGAYDSDLDQWAIPSDKTSVGTGTGSAGIILGCILAPIITSRFGRKMGFMALSCLMIVGIILEASAIASFWQLAVGRIIVYSGIGLASNVVPTYLSECSPQRVRGAFLSLYSFFTSFGVFMATLVVYLCRNRSDNSQYLYGGFSYSQSIFICKLTKSSTRRIVICCQLFVPVGYLLAFPFLPESPRYLVYRGKFDEAEEVMKKLYNHPETITQEIEMLRVQIEEQRELHKATTVLDCFKGTNLRRTIAAMGVQIIQQAQGVSFIQNFIVTFMQQMGFPDPLKTNVLVTGCSFVCHIITFVTFDKLGRRNSLFLGSVGLAATMLGTGGAIESSPTVADLSSQAKNACAALLILWYCIYGFTWGPGCWIVTGEIGTGQLRERTVFLASMGSFLTSVPINFVNPYVQSAIGGRVTFIYGAFSVVSLLFVWICVPETSRRSLEELDEMFQNKVPTWQFDKYVCSGIGAEITKLEHGELSEQKVVKVEVSTRD</sequence>
<dbReference type="GeneID" id="81365007"/>
<dbReference type="PROSITE" id="PS50850">
    <property type="entry name" value="MFS"/>
    <property type="match status" value="1"/>
</dbReference>
<feature type="transmembrane region" description="Helical" evidence="8">
    <location>
        <begin position="400"/>
        <end position="420"/>
    </location>
</feature>
<dbReference type="InterPro" id="IPR005828">
    <property type="entry name" value="MFS_sugar_transport-like"/>
</dbReference>
<dbReference type="PANTHER" id="PTHR48022:SF2">
    <property type="entry name" value="PLASTIDIC GLUCOSE TRANSPORTER 4"/>
    <property type="match status" value="1"/>
</dbReference>
<keyword evidence="10" id="KW-0762">Sugar transport</keyword>
<evidence type="ECO:0000256" key="4">
    <source>
        <dbReference type="ARBA" id="ARBA00022692"/>
    </source>
</evidence>
<gene>
    <name evidence="10" type="ORF">N7509_001390</name>
</gene>
<comment type="caution">
    <text evidence="10">The sequence shown here is derived from an EMBL/GenBank/DDBJ whole genome shotgun (WGS) entry which is preliminary data.</text>
</comment>
<accession>A0A9W9WCM4</accession>
<feature type="transmembrane region" description="Helical" evidence="8">
    <location>
        <begin position="462"/>
        <end position="481"/>
    </location>
</feature>
<dbReference type="EMBL" id="JAPZBU010000003">
    <property type="protein sequence ID" value="KAJ5414763.1"/>
    <property type="molecule type" value="Genomic_DNA"/>
</dbReference>
<evidence type="ECO:0000256" key="1">
    <source>
        <dbReference type="ARBA" id="ARBA00004141"/>
    </source>
</evidence>
<dbReference type="OrthoDB" id="6612291at2759"/>
<dbReference type="InterPro" id="IPR003663">
    <property type="entry name" value="Sugar/inositol_transpt"/>
</dbReference>
<dbReference type="InterPro" id="IPR036259">
    <property type="entry name" value="MFS_trans_sf"/>
</dbReference>
<feature type="transmembrane region" description="Helical" evidence="8">
    <location>
        <begin position="71"/>
        <end position="90"/>
    </location>
</feature>
<dbReference type="InterPro" id="IPR020846">
    <property type="entry name" value="MFS_dom"/>
</dbReference>
<feature type="transmembrane region" description="Helical" evidence="8">
    <location>
        <begin position="14"/>
        <end position="34"/>
    </location>
</feature>
<dbReference type="GO" id="GO:0016020">
    <property type="term" value="C:membrane"/>
    <property type="evidence" value="ECO:0007669"/>
    <property type="project" value="UniProtKB-SubCell"/>
</dbReference>
<dbReference type="AlphaFoldDB" id="A0A9W9WCM4"/>
<name>A0A9W9WCM4_9EURO</name>
<keyword evidence="4 8" id="KW-0812">Transmembrane</keyword>
<dbReference type="Pfam" id="PF00083">
    <property type="entry name" value="Sugar_tr"/>
    <property type="match status" value="1"/>
</dbReference>
<dbReference type="SUPFAM" id="SSF103473">
    <property type="entry name" value="MFS general substrate transporter"/>
    <property type="match status" value="1"/>
</dbReference>
<evidence type="ECO:0000256" key="3">
    <source>
        <dbReference type="ARBA" id="ARBA00022448"/>
    </source>
</evidence>
<keyword evidence="11" id="KW-1185">Reference proteome</keyword>
<evidence type="ECO:0000256" key="8">
    <source>
        <dbReference type="SAM" id="Phobius"/>
    </source>
</evidence>
<dbReference type="Gene3D" id="1.20.1250.20">
    <property type="entry name" value="MFS general substrate transporter like domains"/>
    <property type="match status" value="1"/>
</dbReference>
<evidence type="ECO:0000259" key="9">
    <source>
        <dbReference type="PROSITE" id="PS50850"/>
    </source>
</evidence>
<evidence type="ECO:0000256" key="5">
    <source>
        <dbReference type="ARBA" id="ARBA00022989"/>
    </source>
</evidence>
<dbReference type="InterPro" id="IPR050360">
    <property type="entry name" value="MFS_Sugar_Transporters"/>
</dbReference>
<evidence type="ECO:0000313" key="11">
    <source>
        <dbReference type="Proteomes" id="UP001147747"/>
    </source>
</evidence>
<feature type="transmembrane region" description="Helical" evidence="8">
    <location>
        <begin position="432"/>
        <end position="450"/>
    </location>
</feature>
<feature type="transmembrane region" description="Helical" evidence="8">
    <location>
        <begin position="213"/>
        <end position="232"/>
    </location>
</feature>
<evidence type="ECO:0000313" key="10">
    <source>
        <dbReference type="EMBL" id="KAJ5414763.1"/>
    </source>
</evidence>
<proteinExistence type="inferred from homology"/>
<keyword evidence="3 7" id="KW-0813">Transport</keyword>
<feature type="transmembrane region" description="Helical" evidence="8">
    <location>
        <begin position="102"/>
        <end position="123"/>
    </location>
</feature>
<feature type="transmembrane region" description="Helical" evidence="8">
    <location>
        <begin position="158"/>
        <end position="177"/>
    </location>
</feature>